<dbReference type="AlphaFoldDB" id="A0A941ATL3"/>
<name>A0A941ATL3_9GAMM</name>
<gene>
    <name evidence="1" type="ORF">J5837_07715</name>
</gene>
<evidence type="ECO:0000313" key="1">
    <source>
        <dbReference type="EMBL" id="MBP3984314.1"/>
    </source>
</evidence>
<dbReference type="SUPFAM" id="SSF55729">
    <property type="entry name" value="Acyl-CoA N-acyltransferases (Nat)"/>
    <property type="match status" value="1"/>
</dbReference>
<accession>A0A941ATL3</accession>
<reference evidence="1" key="2">
    <citation type="submission" date="2021-03" db="EMBL/GenBank/DDBJ databases">
        <authorList>
            <person name="Cao W."/>
        </authorList>
    </citation>
    <scope>NUCLEOTIDE SEQUENCE</scope>
    <source>
        <strain evidence="1">110414</strain>
    </source>
</reference>
<comment type="caution">
    <text evidence="1">The sequence shown here is derived from an EMBL/GenBank/DDBJ whole genome shotgun (WGS) entry which is preliminary data.</text>
</comment>
<evidence type="ECO:0000313" key="2">
    <source>
        <dbReference type="Proteomes" id="UP000673447"/>
    </source>
</evidence>
<dbReference type="Proteomes" id="UP000673447">
    <property type="component" value="Unassembled WGS sequence"/>
</dbReference>
<dbReference type="InterPro" id="IPR016181">
    <property type="entry name" value="Acyl_CoA_acyltransferase"/>
</dbReference>
<sequence>MQDQRNIVLRIATHGDIVRLNALIRTSAIEITRGFYSPVQAEALAEHVFGVDTVLVDDRTYYLIEVGSEIAACGGWNKRDTLYGGDQAKSPRTRCLIPRHRRPGFQPSSLLRIPPAAASA</sequence>
<protein>
    <submittedName>
        <fullName evidence="1">Uncharacterized protein</fullName>
    </submittedName>
</protein>
<reference evidence="1" key="1">
    <citation type="journal article" date="2016" name="Int. J. Syst. Evol. Microbiol.">
        <title>Pseudoxanthomonas helianthi sp. nov., isolated from roots of Jerusalem artichoke (Helianthus tuberosus).</title>
        <authorList>
            <person name="Kittiwongwattana C."/>
            <person name="Thawai C."/>
        </authorList>
    </citation>
    <scope>NUCLEOTIDE SEQUENCE</scope>
    <source>
        <strain evidence="1">110414</strain>
    </source>
</reference>
<proteinExistence type="predicted"/>
<dbReference type="RefSeq" id="WP_210536201.1">
    <property type="nucleotide sequence ID" value="NZ_JAGKTC010000002.1"/>
</dbReference>
<organism evidence="1 2">
    <name type="scientific">Pseudoxanthomonas helianthi</name>
    <dbReference type="NCBI Taxonomy" id="1453541"/>
    <lineage>
        <taxon>Bacteria</taxon>
        <taxon>Pseudomonadati</taxon>
        <taxon>Pseudomonadota</taxon>
        <taxon>Gammaproteobacteria</taxon>
        <taxon>Lysobacterales</taxon>
        <taxon>Lysobacteraceae</taxon>
        <taxon>Pseudoxanthomonas</taxon>
    </lineage>
</organism>
<dbReference type="EMBL" id="JAGKTC010000002">
    <property type="protein sequence ID" value="MBP3984314.1"/>
    <property type="molecule type" value="Genomic_DNA"/>
</dbReference>
<keyword evidence="2" id="KW-1185">Reference proteome</keyword>